<keyword evidence="1" id="KW-0472">Membrane</keyword>
<keyword evidence="3" id="KW-1185">Reference proteome</keyword>
<evidence type="ECO:0000256" key="1">
    <source>
        <dbReference type="SAM" id="Phobius"/>
    </source>
</evidence>
<accession>A0A1Y2IXN5</accession>
<keyword evidence="1" id="KW-1133">Transmembrane helix</keyword>
<proteinExistence type="predicted"/>
<name>A0A1Y2IXN5_TRAC3</name>
<dbReference type="EMBL" id="KZ084093">
    <property type="protein sequence ID" value="OSD05403.1"/>
    <property type="molecule type" value="Genomic_DNA"/>
</dbReference>
<reference evidence="2 3" key="1">
    <citation type="journal article" date="2015" name="Biotechnol. Biofuels">
        <title>Enhanced degradation of softwood versus hardwood by the white-rot fungus Pycnoporus coccineus.</title>
        <authorList>
            <person name="Couturier M."/>
            <person name="Navarro D."/>
            <person name="Chevret D."/>
            <person name="Henrissat B."/>
            <person name="Piumi F."/>
            <person name="Ruiz-Duenas F.J."/>
            <person name="Martinez A.T."/>
            <person name="Grigoriev I.V."/>
            <person name="Riley R."/>
            <person name="Lipzen A."/>
            <person name="Berrin J.G."/>
            <person name="Master E.R."/>
            <person name="Rosso M.N."/>
        </authorList>
    </citation>
    <scope>NUCLEOTIDE SEQUENCE [LARGE SCALE GENOMIC DNA]</scope>
    <source>
        <strain evidence="2 3">BRFM310</strain>
    </source>
</reference>
<dbReference type="Proteomes" id="UP000193067">
    <property type="component" value="Unassembled WGS sequence"/>
</dbReference>
<organism evidence="2 3">
    <name type="scientific">Trametes coccinea (strain BRFM310)</name>
    <name type="common">Pycnoporus coccineus</name>
    <dbReference type="NCBI Taxonomy" id="1353009"/>
    <lineage>
        <taxon>Eukaryota</taxon>
        <taxon>Fungi</taxon>
        <taxon>Dikarya</taxon>
        <taxon>Basidiomycota</taxon>
        <taxon>Agaricomycotina</taxon>
        <taxon>Agaricomycetes</taxon>
        <taxon>Polyporales</taxon>
        <taxon>Polyporaceae</taxon>
        <taxon>Trametes</taxon>
    </lineage>
</organism>
<evidence type="ECO:0000313" key="2">
    <source>
        <dbReference type="EMBL" id="OSD05403.1"/>
    </source>
</evidence>
<evidence type="ECO:0000313" key="3">
    <source>
        <dbReference type="Proteomes" id="UP000193067"/>
    </source>
</evidence>
<feature type="transmembrane region" description="Helical" evidence="1">
    <location>
        <begin position="28"/>
        <end position="48"/>
    </location>
</feature>
<sequence>MAENAGLSSSARPPTSGRSCFVPWDARLLQALSTIFTTVVAVYAGTLIDRQLLAYIGDPCLCGRHRGPASVVLGDC</sequence>
<protein>
    <submittedName>
        <fullName evidence="2">Uncharacterized protein</fullName>
    </submittedName>
</protein>
<dbReference type="AlphaFoldDB" id="A0A1Y2IXN5"/>
<gene>
    <name evidence="2" type="ORF">PYCCODRAFT_1432568</name>
</gene>
<keyword evidence="1" id="KW-0812">Transmembrane</keyword>